<sequence length="1068" mass="117403">MMSPISPPAAPQSPQNPICTKTASSNPELPPAIAAAAASPRFKKKRPGSNTGPRRKAKRNNDEPKVEIKDEGISATEVTGGPSSSPSISPREDLKVEIKDEGVTASISPRQMGRMSSISDAHSSVMSALAITDEPYVEKISRAYVVVFFVGSLPYALTQIILAATGSKVWADAAYLSAQASYGSMTISTFLQPRDAGNRRLLLVQAFLCLVLPDIVQLVAVESSTINLVRGLFRVSIGLTLFYFGLFVRAKVAALSNKKLSRFLTDSLLVPAISTISVFFFFALDPIRCWAEHEGEEDEYCERTLIGQAGLGLVVVCHFGMSLIPAIFSESTIEKHSISIREIATGSLSARKSLKIGMNVVALCCVFFLFAQYNARGSTSADEKMVLMVAGAAGALSVTVIGTWEFVVMSKEENSLAKSDNEMVEYHLPPVLKLHWRFKMIGLLGPAVYAGLGMCQAITLNTTFDSVQSILFPFILLLFVIGLTSDVRKKNVKFEATCFGIFVLSEVSAFAYALRIGKNGKALMSVFQFFVWQIAFAFALKGRAKVAALTDENLSKFLIESVIENMTKNVAGMLFVTFRGLNCVMETGSLTECSTTLLSSMYICSYFAVFVGIRMVIGAMSERQKREHAVSWEKLIIMKHVNIRHKVNGMLLSITAIVGMFLFCLMESADDETTDQASTATTVWVLGLIGTMSVIASILIETFVLISAGDDESEEGDKSEGEIKENENKKKDSKEVKGEIVIENKKKDSKEVKGEIVIEEVANFWVGCTILLTTLYTLCYLGYAIDPTSYWEEYGDLVLPIVSLIYVMSTIFKPKRSDKGYKAFLIGHFVQFAVISEIIAAIGNLREGRTSGAVFNVLRIPLYCLGLKLVFRLREAIARLPPKDLSGFLVFTFSRCGECLVTIIFFLLEDVTCWIEELDDERCVNTNASALWLSVIVLMATLTSIVRRSSPKEIRDEIAMTKERLALFHLSRAEQIQFTCIFFTAIAALVLLSNLGVPGEENQTHIYFGMSGFAAFAVVFVIEAKTLINAEKTRMSGPKQFQMFRLRAGSRHLSSGGLSKSSRFGEFV</sequence>
<feature type="transmembrane region" description="Helical" evidence="2">
    <location>
        <begin position="928"/>
        <end position="946"/>
    </location>
</feature>
<feature type="transmembrane region" description="Helical" evidence="2">
    <location>
        <begin position="264"/>
        <end position="284"/>
    </location>
</feature>
<feature type="compositionally biased region" description="Basic and acidic residues" evidence="1">
    <location>
        <begin position="716"/>
        <end position="730"/>
    </location>
</feature>
<feature type="transmembrane region" description="Helical" evidence="2">
    <location>
        <begin position="597"/>
        <end position="617"/>
    </location>
</feature>
<reference evidence="4" key="1">
    <citation type="journal article" date="2023" name="Commun. Biol.">
        <title>Genome analysis of Parmales, the sister group of diatoms, reveals the evolutionary specialization of diatoms from phago-mixotrophs to photoautotrophs.</title>
        <authorList>
            <person name="Ban H."/>
            <person name="Sato S."/>
            <person name="Yoshikawa S."/>
            <person name="Yamada K."/>
            <person name="Nakamura Y."/>
            <person name="Ichinomiya M."/>
            <person name="Sato N."/>
            <person name="Blanc-Mathieu R."/>
            <person name="Endo H."/>
            <person name="Kuwata A."/>
            <person name="Ogata H."/>
        </authorList>
    </citation>
    <scope>NUCLEOTIDE SEQUENCE [LARGE SCALE GENOMIC DNA]</scope>
</reference>
<feature type="transmembrane region" description="Helical" evidence="2">
    <location>
        <begin position="356"/>
        <end position="373"/>
    </location>
</feature>
<keyword evidence="2" id="KW-1133">Transmembrane helix</keyword>
<dbReference type="Proteomes" id="UP001165065">
    <property type="component" value="Unassembled WGS sequence"/>
</dbReference>
<feature type="transmembrane region" description="Helical" evidence="2">
    <location>
        <begin position="647"/>
        <end position="669"/>
    </location>
</feature>
<organism evidence="3 4">
    <name type="scientific">Triparma columacea</name>
    <dbReference type="NCBI Taxonomy" id="722753"/>
    <lineage>
        <taxon>Eukaryota</taxon>
        <taxon>Sar</taxon>
        <taxon>Stramenopiles</taxon>
        <taxon>Ochrophyta</taxon>
        <taxon>Bolidophyceae</taxon>
        <taxon>Parmales</taxon>
        <taxon>Triparmaceae</taxon>
        <taxon>Triparma</taxon>
    </lineage>
</organism>
<feature type="transmembrane region" description="Helical" evidence="2">
    <location>
        <begin position="885"/>
        <end position="908"/>
    </location>
</feature>
<feature type="compositionally biased region" description="Basic residues" evidence="1">
    <location>
        <begin position="41"/>
        <end position="58"/>
    </location>
</feature>
<accession>A0A9W7G5B7</accession>
<feature type="compositionally biased region" description="Basic and acidic residues" evidence="1">
    <location>
        <begin position="90"/>
        <end position="102"/>
    </location>
</feature>
<keyword evidence="4" id="KW-1185">Reference proteome</keyword>
<feature type="transmembrane region" description="Helical" evidence="2">
    <location>
        <begin position="304"/>
        <end position="328"/>
    </location>
</feature>
<feature type="transmembrane region" description="Helical" evidence="2">
    <location>
        <begin position="681"/>
        <end position="706"/>
    </location>
</feature>
<comment type="caution">
    <text evidence="3">The sequence shown here is derived from an EMBL/GenBank/DDBJ whole genome shotgun (WGS) entry which is preliminary data.</text>
</comment>
<feature type="transmembrane region" description="Helical" evidence="2">
    <location>
        <begin position="797"/>
        <end position="812"/>
    </location>
</feature>
<keyword evidence="2" id="KW-0472">Membrane</keyword>
<feature type="transmembrane region" description="Helical" evidence="2">
    <location>
        <begin position="824"/>
        <end position="842"/>
    </location>
</feature>
<name>A0A9W7G5B7_9STRA</name>
<dbReference type="OrthoDB" id="202632at2759"/>
<feature type="region of interest" description="Disordered" evidence="1">
    <location>
        <begin position="711"/>
        <end position="730"/>
    </location>
</feature>
<feature type="transmembrane region" description="Helical" evidence="2">
    <location>
        <begin position="854"/>
        <end position="873"/>
    </location>
</feature>
<feature type="transmembrane region" description="Helical" evidence="2">
    <location>
        <begin position="385"/>
        <end position="408"/>
    </location>
</feature>
<dbReference type="EMBL" id="BRYA01000841">
    <property type="protein sequence ID" value="GMI34038.1"/>
    <property type="molecule type" value="Genomic_DNA"/>
</dbReference>
<feature type="transmembrane region" description="Helical" evidence="2">
    <location>
        <begin position="976"/>
        <end position="994"/>
    </location>
</feature>
<feature type="compositionally biased region" description="Basic and acidic residues" evidence="1">
    <location>
        <begin position="59"/>
        <end position="72"/>
    </location>
</feature>
<feature type="compositionally biased region" description="Pro residues" evidence="1">
    <location>
        <begin position="1"/>
        <end position="11"/>
    </location>
</feature>
<feature type="transmembrane region" description="Helical" evidence="2">
    <location>
        <begin position="466"/>
        <end position="484"/>
    </location>
</feature>
<gene>
    <name evidence="3" type="ORF">TrCOL_g3513</name>
</gene>
<feature type="transmembrane region" description="Helical" evidence="2">
    <location>
        <begin position="522"/>
        <end position="540"/>
    </location>
</feature>
<proteinExistence type="predicted"/>
<feature type="compositionally biased region" description="Polar residues" evidence="1">
    <location>
        <begin position="105"/>
        <end position="115"/>
    </location>
</feature>
<dbReference type="AlphaFoldDB" id="A0A9W7G5B7"/>
<feature type="transmembrane region" description="Helical" evidence="2">
    <location>
        <begin position="232"/>
        <end position="252"/>
    </location>
</feature>
<feature type="transmembrane region" description="Helical" evidence="2">
    <location>
        <begin position="496"/>
        <end position="516"/>
    </location>
</feature>
<evidence type="ECO:0000256" key="2">
    <source>
        <dbReference type="SAM" id="Phobius"/>
    </source>
</evidence>
<feature type="region of interest" description="Disordered" evidence="1">
    <location>
        <begin position="1"/>
        <end position="115"/>
    </location>
</feature>
<feature type="transmembrane region" description="Helical" evidence="2">
    <location>
        <begin position="441"/>
        <end position="460"/>
    </location>
</feature>
<evidence type="ECO:0000313" key="4">
    <source>
        <dbReference type="Proteomes" id="UP001165065"/>
    </source>
</evidence>
<evidence type="ECO:0000256" key="1">
    <source>
        <dbReference type="SAM" id="MobiDB-lite"/>
    </source>
</evidence>
<feature type="transmembrane region" description="Helical" evidence="2">
    <location>
        <begin position="762"/>
        <end position="785"/>
    </location>
</feature>
<feature type="transmembrane region" description="Helical" evidence="2">
    <location>
        <begin position="1006"/>
        <end position="1028"/>
    </location>
</feature>
<protein>
    <submittedName>
        <fullName evidence="3">Uncharacterized protein</fullName>
    </submittedName>
</protein>
<evidence type="ECO:0000313" key="3">
    <source>
        <dbReference type="EMBL" id="GMI34038.1"/>
    </source>
</evidence>
<keyword evidence="2" id="KW-0812">Transmembrane</keyword>
<feature type="transmembrane region" description="Helical" evidence="2">
    <location>
        <begin position="201"/>
        <end position="220"/>
    </location>
</feature>